<name>A0A1X7N3T1_9HYPH</name>
<proteinExistence type="predicted"/>
<organism evidence="2 3">
    <name type="scientific">Mesorhizobium australicum</name>
    <dbReference type="NCBI Taxonomy" id="536018"/>
    <lineage>
        <taxon>Bacteria</taxon>
        <taxon>Pseudomonadati</taxon>
        <taxon>Pseudomonadota</taxon>
        <taxon>Alphaproteobacteria</taxon>
        <taxon>Hyphomicrobiales</taxon>
        <taxon>Phyllobacteriaceae</taxon>
        <taxon>Mesorhizobium</taxon>
    </lineage>
</organism>
<protein>
    <submittedName>
        <fullName evidence="2">Uncharacterized protein</fullName>
    </submittedName>
</protein>
<accession>A0A1X7N3T1</accession>
<dbReference type="AlphaFoldDB" id="A0A1X7N3T1"/>
<dbReference type="RefSeq" id="WP_085463332.1">
    <property type="nucleotide sequence ID" value="NZ_FXBL01000004.1"/>
</dbReference>
<dbReference type="EMBL" id="FXBL01000004">
    <property type="protein sequence ID" value="SMH32018.1"/>
    <property type="molecule type" value="Genomic_DNA"/>
</dbReference>
<sequence>MQVLKAICVAACAALTALNPAAAQAPGAVSTSTASTPSVTSLTAAQRAAITRELIAKWQSVVKASPGGDVARWSARLTAAIAEGDAANVLRATTAPTLELMHAALTGYIPTAVEVQAASGAIGNGLVAPQALGDVNADLTFTPLPNGRCRIANSVVLNSPLPAATPRHLVVAPAGSYQGQGGVGTIAGGNSSADCGIPGTYPAAYALSISLLSPAGNGTFKVYAYGQTHEAGPGILFSAGSYGEAGNLTVPACNTCLWDITVRASTQVHYVIDVIGYYMRPVATALDCVTTATGDLTVAPGSGGNAVAPVCAAGYTQTSTNCESSTWMMPMVFFKSGTCSALNNSTGPATLRASRTCCRVPGR</sequence>
<gene>
    <name evidence="2" type="ORF">SAMN02982922_1224</name>
</gene>
<feature type="signal peptide" evidence="1">
    <location>
        <begin position="1"/>
        <end position="23"/>
    </location>
</feature>
<dbReference type="Proteomes" id="UP000193083">
    <property type="component" value="Unassembled WGS sequence"/>
</dbReference>
<keyword evidence="3" id="KW-1185">Reference proteome</keyword>
<evidence type="ECO:0000313" key="2">
    <source>
        <dbReference type="EMBL" id="SMH32018.1"/>
    </source>
</evidence>
<keyword evidence="1" id="KW-0732">Signal</keyword>
<evidence type="ECO:0000313" key="3">
    <source>
        <dbReference type="Proteomes" id="UP000193083"/>
    </source>
</evidence>
<feature type="chain" id="PRO_5012869348" evidence="1">
    <location>
        <begin position="24"/>
        <end position="363"/>
    </location>
</feature>
<evidence type="ECO:0000256" key="1">
    <source>
        <dbReference type="SAM" id="SignalP"/>
    </source>
</evidence>
<reference evidence="2 3" key="1">
    <citation type="submission" date="2017-04" db="EMBL/GenBank/DDBJ databases">
        <authorList>
            <person name="Afonso C.L."/>
            <person name="Miller P.J."/>
            <person name="Scott M.A."/>
            <person name="Spackman E."/>
            <person name="Goraichik I."/>
            <person name="Dimitrov K.M."/>
            <person name="Suarez D.L."/>
            <person name="Swayne D.E."/>
        </authorList>
    </citation>
    <scope>NUCLEOTIDE SEQUENCE [LARGE SCALE GENOMIC DNA]</scope>
    <source>
        <strain evidence="2 3">B5P</strain>
    </source>
</reference>